<evidence type="ECO:0000256" key="1">
    <source>
        <dbReference type="ARBA" id="ARBA00004127"/>
    </source>
</evidence>
<feature type="transmembrane region" description="Helical" evidence="5">
    <location>
        <begin position="40"/>
        <end position="62"/>
    </location>
</feature>
<dbReference type="OrthoDB" id="9811718at2"/>
<keyword evidence="5" id="KW-1278">Translocase</keyword>
<evidence type="ECO:0000259" key="7">
    <source>
        <dbReference type="Pfam" id="PF00361"/>
    </source>
</evidence>
<feature type="transmembrane region" description="Helical" evidence="5">
    <location>
        <begin position="109"/>
        <end position="127"/>
    </location>
</feature>
<dbReference type="NCBIfam" id="NF004440">
    <property type="entry name" value="PRK05777.1-3"/>
    <property type="match status" value="1"/>
</dbReference>
<feature type="transmembrane region" description="Helical" evidence="5">
    <location>
        <begin position="449"/>
        <end position="473"/>
    </location>
</feature>
<protein>
    <recommendedName>
        <fullName evidence="5">NADH-quinone oxidoreductase subunit N</fullName>
        <ecNumber evidence="5">7.1.1.-</ecNumber>
    </recommendedName>
    <alternativeName>
        <fullName evidence="5">NADH dehydrogenase I subunit N</fullName>
    </alternativeName>
    <alternativeName>
        <fullName evidence="5">NDH-1 subunit N</fullName>
    </alternativeName>
</protein>
<dbReference type="GO" id="GO:0005886">
    <property type="term" value="C:plasma membrane"/>
    <property type="evidence" value="ECO:0007669"/>
    <property type="project" value="UniProtKB-SubCell"/>
</dbReference>
<dbReference type="GO" id="GO:0042773">
    <property type="term" value="P:ATP synthesis coupled electron transport"/>
    <property type="evidence" value="ECO:0007669"/>
    <property type="project" value="InterPro"/>
</dbReference>
<dbReference type="GO" id="GO:0012505">
    <property type="term" value="C:endomembrane system"/>
    <property type="evidence" value="ECO:0007669"/>
    <property type="project" value="UniProtKB-SubCell"/>
</dbReference>
<keyword evidence="5" id="KW-0520">NAD</keyword>
<feature type="transmembrane region" description="Helical" evidence="5">
    <location>
        <begin position="373"/>
        <end position="397"/>
    </location>
</feature>
<gene>
    <name evidence="5" type="primary">nuoN</name>
    <name evidence="8" type="ORF">SAMN05421512_10436</name>
</gene>
<dbReference type="InterPro" id="IPR010096">
    <property type="entry name" value="NADH-Q_OxRdtase_suN/2"/>
</dbReference>
<comment type="catalytic activity">
    <reaction evidence="5">
        <text>a quinone + NADH + 5 H(+)(in) = a quinol + NAD(+) + 4 H(+)(out)</text>
        <dbReference type="Rhea" id="RHEA:57888"/>
        <dbReference type="ChEBI" id="CHEBI:15378"/>
        <dbReference type="ChEBI" id="CHEBI:24646"/>
        <dbReference type="ChEBI" id="CHEBI:57540"/>
        <dbReference type="ChEBI" id="CHEBI:57945"/>
        <dbReference type="ChEBI" id="CHEBI:132124"/>
    </reaction>
</comment>
<keyword evidence="5" id="KW-1003">Cell membrane</keyword>
<dbReference type="STRING" id="538381.GCA_001696535_00358"/>
<dbReference type="NCBIfam" id="TIGR01770">
    <property type="entry name" value="NDH_I_N"/>
    <property type="match status" value="1"/>
</dbReference>
<dbReference type="RefSeq" id="WP_097174516.1">
    <property type="nucleotide sequence ID" value="NZ_OBML01000004.1"/>
</dbReference>
<keyword evidence="9" id="KW-1185">Reference proteome</keyword>
<feature type="transmembrane region" description="Helical" evidence="5">
    <location>
        <begin position="193"/>
        <end position="223"/>
    </location>
</feature>
<dbReference type="Proteomes" id="UP000219331">
    <property type="component" value="Unassembled WGS sequence"/>
</dbReference>
<dbReference type="AlphaFoldDB" id="A0A285SBJ8"/>
<sequence length="484" mass="51344">MNAYSQLPDLSPALPELFLAIGALALLMIGVFGGRKITPYVTALSVALLAVAALPLLLPAQFGITETQSFHGAFVLDGFARYLKLLTLIGSGFAIAMSVAFARNENFERFEYPVLIVLSTLGMLLMLSANDLITLYLGLELSSLALYVIAAFNRDSVRSTEAGLKYFVLGSVSSGMLLYGMSLVYGFTGQTGFAAIAAAVAAQGGSSLGLIFGLVFILAGLAFKISAVPFHMWTPDVYEGAPTPVTAFFAAAPKIAAMGLMTRVVIEAFEPVTHDWQQIVVFISIASMALGAFAAIGQKNIKRLMAYSSIGHMGFALVGLAAGSKAGVEGVIIYMTAYLAMTLGAFACILSMRRKDGMVEEISDLAGLSRTNLPMAVLLGILMFSLAGIPPFVGFFAKFYVFLAAVEAGLYPLAVIGMLASVVGAYYYLRICKVMFFDEPARQFLPMPVELKFTLGLSSAFVVFFVVFAGSIVEMAGTAAGTLF</sequence>
<dbReference type="Pfam" id="PF00361">
    <property type="entry name" value="Proton_antipo_M"/>
    <property type="match status" value="1"/>
</dbReference>
<keyword evidence="3 5" id="KW-1133">Transmembrane helix</keyword>
<keyword evidence="4 5" id="KW-0472">Membrane</keyword>
<dbReference type="EMBL" id="OBML01000004">
    <property type="protein sequence ID" value="SOC03089.1"/>
    <property type="molecule type" value="Genomic_DNA"/>
</dbReference>
<evidence type="ECO:0000313" key="9">
    <source>
        <dbReference type="Proteomes" id="UP000219331"/>
    </source>
</evidence>
<dbReference type="InterPro" id="IPR001750">
    <property type="entry name" value="ND/Mrp_TM"/>
</dbReference>
<comment type="subcellular location">
    <subcellularLocation>
        <location evidence="5">Cell membrane</location>
        <topology evidence="5">Multi-pass membrane protein</topology>
    </subcellularLocation>
    <subcellularLocation>
        <location evidence="1">Endomembrane system</location>
        <topology evidence="1">Multi-pass membrane protein</topology>
    </subcellularLocation>
    <subcellularLocation>
        <location evidence="6">Membrane</location>
        <topology evidence="6">Multi-pass membrane protein</topology>
    </subcellularLocation>
</comment>
<comment type="subunit">
    <text evidence="5">NDH-1 is composed of 14 different subunits. Subunits NuoA, H, J, K, L, M, N constitute the membrane sector of the complex.</text>
</comment>
<feature type="transmembrane region" description="Helical" evidence="5">
    <location>
        <begin position="244"/>
        <end position="266"/>
    </location>
</feature>
<name>A0A285SBJ8_9HYPH</name>
<evidence type="ECO:0000256" key="5">
    <source>
        <dbReference type="HAMAP-Rule" id="MF_00445"/>
    </source>
</evidence>
<feature type="transmembrane region" description="Helical" evidence="5">
    <location>
        <begin position="409"/>
        <end position="429"/>
    </location>
</feature>
<comment type="similarity">
    <text evidence="5">Belongs to the complex I subunit 2 family.</text>
</comment>
<keyword evidence="2 5" id="KW-0812">Transmembrane</keyword>
<evidence type="ECO:0000256" key="3">
    <source>
        <dbReference type="ARBA" id="ARBA00022989"/>
    </source>
</evidence>
<evidence type="ECO:0000313" key="8">
    <source>
        <dbReference type="EMBL" id="SOC03089.1"/>
    </source>
</evidence>
<feature type="transmembrane region" description="Helical" evidence="5">
    <location>
        <begin position="82"/>
        <end position="102"/>
    </location>
</feature>
<feature type="transmembrane region" description="Helical" evidence="5">
    <location>
        <begin position="164"/>
        <end position="187"/>
    </location>
</feature>
<dbReference type="GO" id="GO:0008137">
    <property type="term" value="F:NADH dehydrogenase (ubiquinone) activity"/>
    <property type="evidence" value="ECO:0007669"/>
    <property type="project" value="InterPro"/>
</dbReference>
<keyword evidence="5" id="KW-0874">Quinone</keyword>
<feature type="domain" description="NADH:quinone oxidoreductase/Mrp antiporter transmembrane" evidence="7">
    <location>
        <begin position="129"/>
        <end position="423"/>
    </location>
</feature>
<feature type="transmembrane region" description="Helical" evidence="5">
    <location>
        <begin position="133"/>
        <end position="152"/>
    </location>
</feature>
<dbReference type="GO" id="GO:0048038">
    <property type="term" value="F:quinone binding"/>
    <property type="evidence" value="ECO:0007669"/>
    <property type="project" value="UniProtKB-KW"/>
</dbReference>
<organism evidence="8 9">
    <name type="scientific">Stappia indica</name>
    <dbReference type="NCBI Taxonomy" id="538381"/>
    <lineage>
        <taxon>Bacteria</taxon>
        <taxon>Pseudomonadati</taxon>
        <taxon>Pseudomonadota</taxon>
        <taxon>Alphaproteobacteria</taxon>
        <taxon>Hyphomicrobiales</taxon>
        <taxon>Stappiaceae</taxon>
        <taxon>Stappia</taxon>
    </lineage>
</organism>
<feature type="transmembrane region" description="Helical" evidence="5">
    <location>
        <begin position="304"/>
        <end position="324"/>
    </location>
</feature>
<feature type="transmembrane region" description="Helical" evidence="5">
    <location>
        <begin position="330"/>
        <end position="352"/>
    </location>
</feature>
<dbReference type="PANTHER" id="PTHR22773">
    <property type="entry name" value="NADH DEHYDROGENASE"/>
    <property type="match status" value="1"/>
</dbReference>
<accession>A0A285SBJ8</accession>
<feature type="transmembrane region" description="Helical" evidence="5">
    <location>
        <begin position="12"/>
        <end position="33"/>
    </location>
</feature>
<dbReference type="HAMAP" id="MF_00445">
    <property type="entry name" value="NDH1_NuoN_1"/>
    <property type="match status" value="1"/>
</dbReference>
<dbReference type="EC" id="7.1.1.-" evidence="5"/>
<keyword evidence="5" id="KW-0830">Ubiquinone</keyword>
<proteinExistence type="inferred from homology"/>
<comment type="function">
    <text evidence="5">NDH-1 shuttles electrons from NADH, via FMN and iron-sulfur (Fe-S) centers, to quinones in the respiratory chain. The immediate electron acceptor for the enzyme in this species is believed to be ubiquinone. Couples the redox reaction to proton translocation (for every two electrons transferred, four hydrogen ions are translocated across the cytoplasmic membrane), and thus conserves the redox energy in a proton gradient.</text>
</comment>
<dbReference type="GO" id="GO:0050136">
    <property type="term" value="F:NADH dehydrogenase (quinone) (non-electrogenic) activity"/>
    <property type="evidence" value="ECO:0007669"/>
    <property type="project" value="UniProtKB-UniRule"/>
</dbReference>
<reference evidence="8 9" key="1">
    <citation type="submission" date="2017-08" db="EMBL/GenBank/DDBJ databases">
        <authorList>
            <person name="de Groot N.N."/>
        </authorList>
    </citation>
    <scope>NUCLEOTIDE SEQUENCE [LARGE SCALE GENOMIC DNA]</scope>
    <source>
        <strain evidence="8 9">USBA 352</strain>
    </source>
</reference>
<keyword evidence="5" id="KW-0813">Transport</keyword>
<evidence type="ECO:0000256" key="2">
    <source>
        <dbReference type="ARBA" id="ARBA00022692"/>
    </source>
</evidence>
<feature type="transmembrane region" description="Helical" evidence="5">
    <location>
        <begin position="278"/>
        <end position="297"/>
    </location>
</feature>
<evidence type="ECO:0000256" key="4">
    <source>
        <dbReference type="ARBA" id="ARBA00023136"/>
    </source>
</evidence>
<evidence type="ECO:0000256" key="6">
    <source>
        <dbReference type="RuleBase" id="RU000320"/>
    </source>
</evidence>